<accession>X1DDM6</accession>
<reference evidence="8" key="1">
    <citation type="journal article" date="2014" name="Front. Microbiol.">
        <title>High frequency of phylogenetically diverse reductive dehalogenase-homologous genes in deep subseafloor sedimentary metagenomes.</title>
        <authorList>
            <person name="Kawai M."/>
            <person name="Futagami T."/>
            <person name="Toyoda A."/>
            <person name="Takaki Y."/>
            <person name="Nishi S."/>
            <person name="Hori S."/>
            <person name="Arai W."/>
            <person name="Tsubouchi T."/>
            <person name="Morono Y."/>
            <person name="Uchiyama I."/>
            <person name="Ito T."/>
            <person name="Fujiyama A."/>
            <person name="Inagaki F."/>
            <person name="Takami H."/>
        </authorList>
    </citation>
    <scope>NUCLEOTIDE SEQUENCE</scope>
    <source>
        <strain evidence="8">Expedition CK06-06</strain>
    </source>
</reference>
<feature type="non-terminal residue" evidence="8">
    <location>
        <position position="1"/>
    </location>
</feature>
<keyword evidence="4 6" id="KW-1133">Transmembrane helix</keyword>
<gene>
    <name evidence="8" type="ORF">S01H4_43982</name>
</gene>
<evidence type="ECO:0000256" key="6">
    <source>
        <dbReference type="SAM" id="Phobius"/>
    </source>
</evidence>
<proteinExistence type="predicted"/>
<keyword evidence="3 6" id="KW-0812">Transmembrane</keyword>
<dbReference type="AlphaFoldDB" id="X1DDM6"/>
<feature type="transmembrane region" description="Helical" evidence="6">
    <location>
        <begin position="123"/>
        <end position="144"/>
    </location>
</feature>
<feature type="transmembrane region" description="Helical" evidence="6">
    <location>
        <begin position="194"/>
        <end position="215"/>
    </location>
</feature>
<keyword evidence="5 6" id="KW-0472">Membrane</keyword>
<organism evidence="8">
    <name type="scientific">marine sediment metagenome</name>
    <dbReference type="NCBI Taxonomy" id="412755"/>
    <lineage>
        <taxon>unclassified sequences</taxon>
        <taxon>metagenomes</taxon>
        <taxon>ecological metagenomes</taxon>
    </lineage>
</organism>
<evidence type="ECO:0000256" key="5">
    <source>
        <dbReference type="ARBA" id="ARBA00023136"/>
    </source>
</evidence>
<dbReference type="Pfam" id="PF02687">
    <property type="entry name" value="FtsX"/>
    <property type="match status" value="1"/>
</dbReference>
<comment type="subcellular location">
    <subcellularLocation>
        <location evidence="1">Cell membrane</location>
        <topology evidence="1">Multi-pass membrane protein</topology>
    </subcellularLocation>
</comment>
<protein>
    <recommendedName>
        <fullName evidence="7">ABC3 transporter permease C-terminal domain-containing protein</fullName>
    </recommendedName>
</protein>
<feature type="non-terminal residue" evidence="8">
    <location>
        <position position="284"/>
    </location>
</feature>
<feature type="transmembrane region" description="Helical" evidence="6">
    <location>
        <begin position="25"/>
        <end position="45"/>
    </location>
</feature>
<keyword evidence="2" id="KW-1003">Cell membrane</keyword>
<feature type="domain" description="ABC3 transporter permease C-terminal" evidence="7">
    <location>
        <begin position="28"/>
        <end position="150"/>
    </location>
</feature>
<dbReference type="EMBL" id="BART01024325">
    <property type="protein sequence ID" value="GAH03164.1"/>
    <property type="molecule type" value="Genomic_DNA"/>
</dbReference>
<evidence type="ECO:0000256" key="1">
    <source>
        <dbReference type="ARBA" id="ARBA00004651"/>
    </source>
</evidence>
<comment type="caution">
    <text evidence="8">The sequence shown here is derived from an EMBL/GenBank/DDBJ whole genome shotgun (WGS) entry which is preliminary data.</text>
</comment>
<evidence type="ECO:0000256" key="4">
    <source>
        <dbReference type="ARBA" id="ARBA00022989"/>
    </source>
</evidence>
<dbReference type="InterPro" id="IPR003838">
    <property type="entry name" value="ABC3_permease_C"/>
</dbReference>
<feature type="transmembrane region" description="Helical" evidence="6">
    <location>
        <begin position="72"/>
        <end position="103"/>
    </location>
</feature>
<evidence type="ECO:0000256" key="3">
    <source>
        <dbReference type="ARBA" id="ARBA00022692"/>
    </source>
</evidence>
<evidence type="ECO:0000313" key="8">
    <source>
        <dbReference type="EMBL" id="GAH03164.1"/>
    </source>
</evidence>
<dbReference type="GO" id="GO:0005886">
    <property type="term" value="C:plasma membrane"/>
    <property type="evidence" value="ECO:0007669"/>
    <property type="project" value="UniProtKB-SubCell"/>
</dbReference>
<name>X1DDM6_9ZZZZ</name>
<dbReference type="PANTHER" id="PTHR30287">
    <property type="entry name" value="MEMBRANE COMPONENT OF PREDICTED ABC SUPERFAMILY METABOLITE UPTAKE TRANSPORTER"/>
    <property type="match status" value="1"/>
</dbReference>
<dbReference type="PANTHER" id="PTHR30287:SF2">
    <property type="entry name" value="BLL1001 PROTEIN"/>
    <property type="match status" value="1"/>
</dbReference>
<evidence type="ECO:0000259" key="7">
    <source>
        <dbReference type="Pfam" id="PF02687"/>
    </source>
</evidence>
<sequence>ETVEKFEEMRVYDRFHGSIQDAKKFTTIILIFMLLMGLFITYVIFNRYVYNQKQQIGTLMTFGYKKSDITKYFLNIFILISVITIPLSLLIGYTVGWAILGVIVSNLANLPMSSLDFIFLPEIVYIGLSLGFFITFVSLFIPVFSIKKMNTADLVYGQSKAKFSILRIRKSLKSKKRVFHNLIYRNLLRNKKRLLFTTVAMTFSLLIISATQTIVDSMDYNVGRVFKSGNNDTQANEIWDLNVDFQNSVNMSYFNNTVDQISGINGINESQVYVKGLITAKGEE</sequence>
<dbReference type="InterPro" id="IPR038766">
    <property type="entry name" value="Membrane_comp_ABC_pdt"/>
</dbReference>
<evidence type="ECO:0000256" key="2">
    <source>
        <dbReference type="ARBA" id="ARBA00022475"/>
    </source>
</evidence>